<feature type="compositionally biased region" description="Basic and acidic residues" evidence="1">
    <location>
        <begin position="601"/>
        <end position="624"/>
    </location>
</feature>
<evidence type="ECO:0000256" key="1">
    <source>
        <dbReference type="SAM" id="MobiDB-lite"/>
    </source>
</evidence>
<feature type="compositionally biased region" description="Basic and acidic residues" evidence="1">
    <location>
        <begin position="500"/>
        <end position="514"/>
    </location>
</feature>
<feature type="compositionally biased region" description="Polar residues" evidence="1">
    <location>
        <begin position="541"/>
        <end position="550"/>
    </location>
</feature>
<evidence type="ECO:0000313" key="3">
    <source>
        <dbReference type="Proteomes" id="UP000799291"/>
    </source>
</evidence>
<feature type="region of interest" description="Disordered" evidence="1">
    <location>
        <begin position="311"/>
        <end position="341"/>
    </location>
</feature>
<feature type="compositionally biased region" description="Low complexity" evidence="1">
    <location>
        <begin position="311"/>
        <end position="335"/>
    </location>
</feature>
<feature type="compositionally biased region" description="Polar residues" evidence="1">
    <location>
        <begin position="467"/>
        <end position="480"/>
    </location>
</feature>
<dbReference type="Proteomes" id="UP000799291">
    <property type="component" value="Unassembled WGS sequence"/>
</dbReference>
<evidence type="ECO:0000313" key="2">
    <source>
        <dbReference type="EMBL" id="KAF2690193.1"/>
    </source>
</evidence>
<feature type="compositionally biased region" description="Polar residues" evidence="1">
    <location>
        <begin position="388"/>
        <end position="404"/>
    </location>
</feature>
<feature type="compositionally biased region" description="Low complexity" evidence="1">
    <location>
        <begin position="445"/>
        <end position="459"/>
    </location>
</feature>
<sequence length="640" mass="70117">MMLDMLTADHHHSPPRRAPSPANGSFLQMPFSILGNVLRKQNAPACPAVAKVEPEAPVPDGTNKSTNLMKTEPEAPASPTSRPASAGSSAASEGEKRKKKAARPKTTYKLAQPPPSSHQKLHLRPKVLLQLHQVVASSRPRPVYEVIPYSILAPVSTRRLARTFRKDKLGAQDLLIVKAEEYGNNEDAKSDDERWGSREVVGIICPGKEEKGSVARTEVLMDNGSSWEVKPAPNGGYEFSYTDDHGLMLKARWITRPSVTRSQSITSTSPTAAPDTRKFKFSTINPNSRRHPVIATMTRDRIEVFDTYMMPTATSPATPSQPSSAAPTPAATPSAIDMDSFMDKDNLPVTTDDALRRFIVTSGIWVAFCENWSPAYSSSKAACCTPLSTPTTARPLQPNRSISMTFVDPPRSASPSSTNDENKRTIPRLIRTGTQLLHRNASFDTSPEISSPTSSSPSIRTRRGRSNSTGNAELQSSTGSTKKRFGLGLEGQPLTETEEERQSKRSSELLRIKELSLPASPASPNQTLSPIPSAEPAASERSISPAFSNPRTKKARSAYNPVTTAGMWDSGVSEGRSLKTRPTSMVVVQEKKKKARRKEARSRSKEREKDKGNEKKKTSRRTSEGFRQLFSGIFRREKVA</sequence>
<feature type="region of interest" description="Disordered" evidence="1">
    <location>
        <begin position="50"/>
        <end position="120"/>
    </location>
</feature>
<accession>A0A6G1JJ64</accession>
<name>A0A6G1JJ64_9PLEO</name>
<feature type="compositionally biased region" description="Basic residues" evidence="1">
    <location>
        <begin position="591"/>
        <end position="600"/>
    </location>
</feature>
<dbReference type="OrthoDB" id="5404323at2759"/>
<feature type="compositionally biased region" description="Low complexity" evidence="1">
    <location>
        <begin position="74"/>
        <end position="92"/>
    </location>
</feature>
<reference evidence="2" key="1">
    <citation type="journal article" date="2020" name="Stud. Mycol.">
        <title>101 Dothideomycetes genomes: a test case for predicting lifestyles and emergence of pathogens.</title>
        <authorList>
            <person name="Haridas S."/>
            <person name="Albert R."/>
            <person name="Binder M."/>
            <person name="Bloem J."/>
            <person name="Labutti K."/>
            <person name="Salamov A."/>
            <person name="Andreopoulos B."/>
            <person name="Baker S."/>
            <person name="Barry K."/>
            <person name="Bills G."/>
            <person name="Bluhm B."/>
            <person name="Cannon C."/>
            <person name="Castanera R."/>
            <person name="Culley D."/>
            <person name="Daum C."/>
            <person name="Ezra D."/>
            <person name="Gonzalez J."/>
            <person name="Henrissat B."/>
            <person name="Kuo A."/>
            <person name="Liang C."/>
            <person name="Lipzen A."/>
            <person name="Lutzoni F."/>
            <person name="Magnuson J."/>
            <person name="Mondo S."/>
            <person name="Nolan M."/>
            <person name="Ohm R."/>
            <person name="Pangilinan J."/>
            <person name="Park H.-J."/>
            <person name="Ramirez L."/>
            <person name="Alfaro M."/>
            <person name="Sun H."/>
            <person name="Tritt A."/>
            <person name="Yoshinaga Y."/>
            <person name="Zwiers L.-H."/>
            <person name="Turgeon B."/>
            <person name="Goodwin S."/>
            <person name="Spatafora J."/>
            <person name="Crous P."/>
            <person name="Grigoriev I."/>
        </authorList>
    </citation>
    <scope>NUCLEOTIDE SEQUENCE</scope>
    <source>
        <strain evidence="2">CBS 122367</strain>
    </source>
</reference>
<feature type="region of interest" description="Disordered" evidence="1">
    <location>
        <begin position="1"/>
        <end position="24"/>
    </location>
</feature>
<organism evidence="2 3">
    <name type="scientific">Lentithecium fluviatile CBS 122367</name>
    <dbReference type="NCBI Taxonomy" id="1168545"/>
    <lineage>
        <taxon>Eukaryota</taxon>
        <taxon>Fungi</taxon>
        <taxon>Dikarya</taxon>
        <taxon>Ascomycota</taxon>
        <taxon>Pezizomycotina</taxon>
        <taxon>Dothideomycetes</taxon>
        <taxon>Pleosporomycetidae</taxon>
        <taxon>Pleosporales</taxon>
        <taxon>Massarineae</taxon>
        <taxon>Lentitheciaceae</taxon>
        <taxon>Lentithecium</taxon>
    </lineage>
</organism>
<feature type="region of interest" description="Disordered" evidence="1">
    <location>
        <begin position="388"/>
        <end position="640"/>
    </location>
</feature>
<gene>
    <name evidence="2" type="ORF">K458DRAFT_413016</name>
</gene>
<dbReference type="EMBL" id="MU005571">
    <property type="protein sequence ID" value="KAF2690193.1"/>
    <property type="molecule type" value="Genomic_DNA"/>
</dbReference>
<proteinExistence type="predicted"/>
<protein>
    <submittedName>
        <fullName evidence="2">Uncharacterized protein</fullName>
    </submittedName>
</protein>
<keyword evidence="3" id="KW-1185">Reference proteome</keyword>
<dbReference type="AlphaFoldDB" id="A0A6G1JJ64"/>